<evidence type="ECO:0000256" key="3">
    <source>
        <dbReference type="ARBA" id="ARBA00022989"/>
    </source>
</evidence>
<accession>U3IYJ3</accession>
<organism evidence="6 7">
    <name type="scientific">Anas platyrhynchos platyrhynchos</name>
    <name type="common">Northern mallard</name>
    <dbReference type="NCBI Taxonomy" id="8840"/>
    <lineage>
        <taxon>Eukaryota</taxon>
        <taxon>Metazoa</taxon>
        <taxon>Chordata</taxon>
        <taxon>Craniata</taxon>
        <taxon>Vertebrata</taxon>
        <taxon>Euteleostomi</taxon>
        <taxon>Archelosauria</taxon>
        <taxon>Archosauria</taxon>
        <taxon>Dinosauria</taxon>
        <taxon>Saurischia</taxon>
        <taxon>Theropoda</taxon>
        <taxon>Coelurosauria</taxon>
        <taxon>Aves</taxon>
        <taxon>Neognathae</taxon>
        <taxon>Galloanserae</taxon>
        <taxon>Anseriformes</taxon>
        <taxon>Anatidae</taxon>
        <taxon>Anatinae</taxon>
        <taxon>Anas</taxon>
    </lineage>
</organism>
<dbReference type="PANTHER" id="PTHR11662">
    <property type="entry name" value="SOLUTE CARRIER FAMILY 17"/>
    <property type="match status" value="1"/>
</dbReference>
<dbReference type="STRING" id="8840.ENSAPLP00000012319"/>
<keyword evidence="3 5" id="KW-1133">Transmembrane helix</keyword>
<dbReference type="OMA" id="CADSIRT"/>
<dbReference type="InterPro" id="IPR036259">
    <property type="entry name" value="MFS_trans_sf"/>
</dbReference>
<keyword evidence="2 5" id="KW-0812">Transmembrane</keyword>
<dbReference type="AlphaFoldDB" id="U3IYJ3"/>
<dbReference type="Proteomes" id="UP000016666">
    <property type="component" value="Unassembled WGS sequence"/>
</dbReference>
<evidence type="ECO:0000256" key="1">
    <source>
        <dbReference type="ARBA" id="ARBA00004141"/>
    </source>
</evidence>
<reference evidence="6" key="2">
    <citation type="submission" date="2025-08" db="UniProtKB">
        <authorList>
            <consortium name="Ensembl"/>
        </authorList>
    </citation>
    <scope>IDENTIFICATION</scope>
</reference>
<evidence type="ECO:0000313" key="6">
    <source>
        <dbReference type="Ensembl" id="ENSAPLP00000012319.2"/>
    </source>
</evidence>
<sequence>MLLPSIFLVAVPYIGCSSTAAVVLLTLALTIISMTGAGININHIDIAPRYAGFLLGVTNTLGIISGIIAPTADPRAGWRNAFIVAAALNVFGLVFYAAFGSGSLQPWAGGDGHRG</sequence>
<protein>
    <recommendedName>
        <fullName evidence="8">Major facilitator superfamily (MFS) profile domain-containing protein</fullName>
    </recommendedName>
</protein>
<keyword evidence="7" id="KW-1185">Reference proteome</keyword>
<evidence type="ECO:0008006" key="8">
    <source>
        <dbReference type="Google" id="ProtNLM"/>
    </source>
</evidence>
<reference evidence="6" key="3">
    <citation type="submission" date="2025-09" db="UniProtKB">
        <authorList>
            <consortium name="Ensembl"/>
        </authorList>
    </citation>
    <scope>IDENTIFICATION</scope>
</reference>
<feature type="transmembrane region" description="Helical" evidence="5">
    <location>
        <begin position="50"/>
        <end position="69"/>
    </location>
</feature>
<dbReference type="HOGENOM" id="CLU_001265_5_0_1"/>
<dbReference type="GO" id="GO:0016324">
    <property type="term" value="C:apical plasma membrane"/>
    <property type="evidence" value="ECO:0007669"/>
    <property type="project" value="TreeGrafter"/>
</dbReference>
<dbReference type="GO" id="GO:0006820">
    <property type="term" value="P:monoatomic anion transport"/>
    <property type="evidence" value="ECO:0007669"/>
    <property type="project" value="TreeGrafter"/>
</dbReference>
<dbReference type="Ensembl" id="ENSAPLT00000013054.2">
    <property type="protein sequence ID" value="ENSAPLP00000012319.2"/>
    <property type="gene ID" value="ENSAPLG00000012531.2"/>
</dbReference>
<evidence type="ECO:0000256" key="2">
    <source>
        <dbReference type="ARBA" id="ARBA00022692"/>
    </source>
</evidence>
<evidence type="ECO:0000256" key="4">
    <source>
        <dbReference type="ARBA" id="ARBA00023136"/>
    </source>
</evidence>
<proteinExistence type="predicted"/>
<dbReference type="SUPFAM" id="SSF103473">
    <property type="entry name" value="MFS general substrate transporter"/>
    <property type="match status" value="1"/>
</dbReference>
<feature type="transmembrane region" description="Helical" evidence="5">
    <location>
        <begin position="81"/>
        <end position="99"/>
    </location>
</feature>
<dbReference type="PANTHER" id="PTHR11662:SF284">
    <property type="entry name" value="SMALL INTESTINE URATE EXPORTER-RELATED"/>
    <property type="match status" value="1"/>
</dbReference>
<dbReference type="InterPro" id="IPR050382">
    <property type="entry name" value="MFS_Na/Anion_cotransporter"/>
</dbReference>
<dbReference type="GO" id="GO:0022857">
    <property type="term" value="F:transmembrane transporter activity"/>
    <property type="evidence" value="ECO:0007669"/>
    <property type="project" value="TreeGrafter"/>
</dbReference>
<name>U3IYJ3_ANAPP</name>
<feature type="transmembrane region" description="Helical" evidence="5">
    <location>
        <begin position="6"/>
        <end position="29"/>
    </location>
</feature>
<comment type="subcellular location">
    <subcellularLocation>
        <location evidence="1">Membrane</location>
        <topology evidence="1">Multi-pass membrane protein</topology>
    </subcellularLocation>
</comment>
<dbReference type="GeneTree" id="ENSGT00940000160894"/>
<evidence type="ECO:0000313" key="7">
    <source>
        <dbReference type="Proteomes" id="UP000016666"/>
    </source>
</evidence>
<reference evidence="7" key="1">
    <citation type="submission" date="2017-10" db="EMBL/GenBank/DDBJ databases">
        <title>A new Pekin duck reference genome.</title>
        <authorList>
            <person name="Hou Z.-C."/>
            <person name="Zhou Z.-K."/>
            <person name="Zhu F."/>
            <person name="Hou S.-S."/>
        </authorList>
    </citation>
    <scope>NUCLEOTIDE SEQUENCE [LARGE SCALE GENOMIC DNA]</scope>
</reference>
<evidence type="ECO:0000256" key="5">
    <source>
        <dbReference type="SAM" id="Phobius"/>
    </source>
</evidence>
<keyword evidence="4 5" id="KW-0472">Membrane</keyword>